<evidence type="ECO:0000313" key="2">
    <source>
        <dbReference type="EMBL" id="WCZ38533.1"/>
    </source>
</evidence>
<dbReference type="EMBL" id="CP063194">
    <property type="protein sequence ID" value="WCZ38533.1"/>
    <property type="molecule type" value="Genomic_DNA"/>
</dbReference>
<accession>A0ABY7UJT0</accession>
<dbReference type="Proteomes" id="UP001218071">
    <property type="component" value="Chromosome"/>
</dbReference>
<feature type="compositionally biased region" description="Polar residues" evidence="1">
    <location>
        <begin position="74"/>
        <end position="84"/>
    </location>
</feature>
<proteinExistence type="predicted"/>
<name>A0ABY7UJT0_9CORY</name>
<gene>
    <name evidence="2" type="ORF">CJEDD_04600</name>
</gene>
<organism evidence="2 3">
    <name type="scientific">Corynebacterium jeddahense</name>
    <dbReference type="NCBI Taxonomy" id="1414719"/>
    <lineage>
        <taxon>Bacteria</taxon>
        <taxon>Bacillati</taxon>
        <taxon>Actinomycetota</taxon>
        <taxon>Actinomycetes</taxon>
        <taxon>Mycobacteriales</taxon>
        <taxon>Corynebacteriaceae</taxon>
        <taxon>Corynebacterium</taxon>
    </lineage>
</organism>
<dbReference type="RefSeq" id="WP_052333785.1">
    <property type="nucleotide sequence ID" value="NZ_CP063194.1"/>
</dbReference>
<feature type="region of interest" description="Disordered" evidence="1">
    <location>
        <begin position="69"/>
        <end position="93"/>
    </location>
</feature>
<keyword evidence="3" id="KW-1185">Reference proteome</keyword>
<reference evidence="2 3" key="1">
    <citation type="submission" date="2020-10" db="EMBL/GenBank/DDBJ databases">
        <title>Complete genome sequence of Corynebacterium jeddahense DSM 45997, type strain of Corynebacterium jeddahense.</title>
        <authorList>
            <person name="Busche T."/>
            <person name="Kalinowski J."/>
            <person name="Ruckert C."/>
        </authorList>
    </citation>
    <scope>NUCLEOTIDE SEQUENCE [LARGE SCALE GENOMIC DNA]</scope>
    <source>
        <strain evidence="2 3">DSM 45997</strain>
    </source>
</reference>
<evidence type="ECO:0000313" key="3">
    <source>
        <dbReference type="Proteomes" id="UP001218071"/>
    </source>
</evidence>
<sequence>MVDRFGPLFRMGPAQRDHIPAFRTALGVAIPMFTLLALGRLDLAIYANFGAFTGVYGRHATRGNRLKYQALAGDSSTPSRTPTGRWSPPSRRW</sequence>
<evidence type="ECO:0000256" key="1">
    <source>
        <dbReference type="SAM" id="MobiDB-lite"/>
    </source>
</evidence>
<protein>
    <submittedName>
        <fullName evidence="2">Uncharacterized protein</fullName>
    </submittedName>
</protein>